<comment type="caution">
    <text evidence="8">The sequence shown here is derived from an EMBL/GenBank/DDBJ whole genome shotgun (WGS) entry which is preliminary data.</text>
</comment>
<feature type="transmembrane region" description="Helical" evidence="6">
    <location>
        <begin position="124"/>
        <end position="144"/>
    </location>
</feature>
<reference evidence="9" key="1">
    <citation type="submission" date="2022-10" db="EMBL/GenBank/DDBJ databases">
        <title>Genome assembly of Pristionchus species.</title>
        <authorList>
            <person name="Yoshida K."/>
            <person name="Sommer R.J."/>
        </authorList>
    </citation>
    <scope>NUCLEOTIDE SEQUENCE [LARGE SCALE GENOMIC DNA]</scope>
    <source>
        <strain evidence="9">RS5460</strain>
    </source>
</reference>
<name>A0AAN4YYU9_9BILA</name>
<sequence length="198" mass="22957">TFLRVIILVHFSLQGTLVTVRLTSPDPCQAQISKKYTSCEHIYLCDNTRAINLIFTGAHFQRIVSTLTSNEIIQIVFSRFMILLSFVYPAVVCYLSYRMEMFEGRVPYCTGATAGSTETSQWNLLTLFALDVVTLILDFCLLKYNQYKLKFDKSFHLAVTFRRRQNVYAIQQFLPSAMFHCVCYLMQRGGIISRLYYE</sequence>
<feature type="chain" id="PRO_5042929144" description="G protein-coupled receptor" evidence="7">
    <location>
        <begin position="31"/>
        <end position="198"/>
    </location>
</feature>
<evidence type="ECO:0000256" key="1">
    <source>
        <dbReference type="ARBA" id="ARBA00004141"/>
    </source>
</evidence>
<dbReference type="PANTHER" id="PTHR31357:SF5">
    <property type="entry name" value="SERPENTINE RECEPTOR CLASS ALPHA-1-RELATED"/>
    <property type="match status" value="1"/>
</dbReference>
<evidence type="ECO:0000256" key="2">
    <source>
        <dbReference type="ARBA" id="ARBA00022692"/>
    </source>
</evidence>
<dbReference type="InterPro" id="IPR051080">
    <property type="entry name" value="Nematode_rcpt-like_serp_alpha"/>
</dbReference>
<comment type="similarity">
    <text evidence="5">Belongs to the nematode receptor-like protein sra family.</text>
</comment>
<keyword evidence="4 6" id="KW-0472">Membrane</keyword>
<evidence type="ECO:0000256" key="5">
    <source>
        <dbReference type="ARBA" id="ARBA00037994"/>
    </source>
</evidence>
<evidence type="ECO:0000256" key="3">
    <source>
        <dbReference type="ARBA" id="ARBA00022989"/>
    </source>
</evidence>
<proteinExistence type="inferred from homology"/>
<evidence type="ECO:0000256" key="4">
    <source>
        <dbReference type="ARBA" id="ARBA00023136"/>
    </source>
</evidence>
<dbReference type="Proteomes" id="UP001328107">
    <property type="component" value="Unassembled WGS sequence"/>
</dbReference>
<keyword evidence="9" id="KW-1185">Reference proteome</keyword>
<dbReference type="EMBL" id="BTRK01000001">
    <property type="protein sequence ID" value="GMR30938.1"/>
    <property type="molecule type" value="Genomic_DNA"/>
</dbReference>
<organism evidence="8 9">
    <name type="scientific">Pristionchus mayeri</name>
    <dbReference type="NCBI Taxonomy" id="1317129"/>
    <lineage>
        <taxon>Eukaryota</taxon>
        <taxon>Metazoa</taxon>
        <taxon>Ecdysozoa</taxon>
        <taxon>Nematoda</taxon>
        <taxon>Chromadorea</taxon>
        <taxon>Rhabditida</taxon>
        <taxon>Rhabditina</taxon>
        <taxon>Diplogasteromorpha</taxon>
        <taxon>Diplogasteroidea</taxon>
        <taxon>Neodiplogasteridae</taxon>
        <taxon>Pristionchus</taxon>
    </lineage>
</organism>
<evidence type="ECO:0000313" key="8">
    <source>
        <dbReference type="EMBL" id="GMR30938.1"/>
    </source>
</evidence>
<dbReference type="GO" id="GO:0016020">
    <property type="term" value="C:membrane"/>
    <property type="evidence" value="ECO:0007669"/>
    <property type="project" value="UniProtKB-SubCell"/>
</dbReference>
<protein>
    <recommendedName>
        <fullName evidence="10">G protein-coupled receptor</fullName>
    </recommendedName>
</protein>
<gene>
    <name evidence="8" type="ORF">PMAYCL1PPCAC_01133</name>
</gene>
<comment type="subcellular location">
    <subcellularLocation>
        <location evidence="1">Membrane</location>
        <topology evidence="1">Multi-pass membrane protein</topology>
    </subcellularLocation>
</comment>
<dbReference type="AlphaFoldDB" id="A0AAN4YYU9"/>
<dbReference type="GO" id="GO:0004984">
    <property type="term" value="F:olfactory receptor activity"/>
    <property type="evidence" value="ECO:0007669"/>
    <property type="project" value="TreeGrafter"/>
</dbReference>
<evidence type="ECO:0000256" key="7">
    <source>
        <dbReference type="SAM" id="SignalP"/>
    </source>
</evidence>
<dbReference type="PANTHER" id="PTHR31357">
    <property type="entry name" value="SERPENTINE RECEPTOR CLASS ALPHA-10"/>
    <property type="match status" value="1"/>
</dbReference>
<evidence type="ECO:0008006" key="10">
    <source>
        <dbReference type="Google" id="ProtNLM"/>
    </source>
</evidence>
<accession>A0AAN4YYU9</accession>
<feature type="non-terminal residue" evidence="8">
    <location>
        <position position="1"/>
    </location>
</feature>
<keyword evidence="3 6" id="KW-1133">Transmembrane helix</keyword>
<keyword evidence="7" id="KW-0732">Signal</keyword>
<keyword evidence="2 6" id="KW-0812">Transmembrane</keyword>
<evidence type="ECO:0000256" key="6">
    <source>
        <dbReference type="SAM" id="Phobius"/>
    </source>
</evidence>
<feature type="signal peptide" evidence="7">
    <location>
        <begin position="1"/>
        <end position="30"/>
    </location>
</feature>
<feature type="transmembrane region" description="Helical" evidence="6">
    <location>
        <begin position="76"/>
        <end position="97"/>
    </location>
</feature>
<evidence type="ECO:0000313" key="9">
    <source>
        <dbReference type="Proteomes" id="UP001328107"/>
    </source>
</evidence>